<dbReference type="InterPro" id="IPR014558">
    <property type="entry name" value="UCP029720"/>
</dbReference>
<keyword evidence="1" id="KW-0732">Signal</keyword>
<evidence type="ECO:0000313" key="3">
    <source>
        <dbReference type="Proteomes" id="UP001158049"/>
    </source>
</evidence>
<dbReference type="RefSeq" id="WP_283441363.1">
    <property type="nucleotide sequence ID" value="NZ_FXUL01000003.1"/>
</dbReference>
<feature type="signal peptide" evidence="1">
    <location>
        <begin position="1"/>
        <end position="23"/>
    </location>
</feature>
<dbReference type="InterPro" id="IPR005297">
    <property type="entry name" value="Lipoprotein_repeat"/>
</dbReference>
<protein>
    <submittedName>
        <fullName evidence="2">Predicted lipoprotein with conserved Yx(FWY)xxD motif</fullName>
    </submittedName>
</protein>
<evidence type="ECO:0000256" key="1">
    <source>
        <dbReference type="SAM" id="SignalP"/>
    </source>
</evidence>
<comment type="caution">
    <text evidence="2">The sequence shown here is derived from an EMBL/GenBank/DDBJ whole genome shotgun (WGS) entry which is preliminary data.</text>
</comment>
<evidence type="ECO:0000313" key="2">
    <source>
        <dbReference type="EMBL" id="SMP52020.1"/>
    </source>
</evidence>
<dbReference type="EMBL" id="FXUL01000003">
    <property type="protein sequence ID" value="SMP52020.1"/>
    <property type="molecule type" value="Genomic_DNA"/>
</dbReference>
<gene>
    <name evidence="2" type="ORF">SAMN06295970_10385</name>
</gene>
<dbReference type="PANTHER" id="PTHR39335:SF1">
    <property type="entry name" value="BLL4220 PROTEIN"/>
    <property type="match status" value="1"/>
</dbReference>
<proteinExistence type="predicted"/>
<dbReference type="PIRSF" id="PIRSF029720">
    <property type="entry name" value="UCP029720"/>
    <property type="match status" value="1"/>
</dbReference>
<organism evidence="2 3">
    <name type="scientific">Noviherbaspirillum suwonense</name>
    <dbReference type="NCBI Taxonomy" id="1224511"/>
    <lineage>
        <taxon>Bacteria</taxon>
        <taxon>Pseudomonadati</taxon>
        <taxon>Pseudomonadota</taxon>
        <taxon>Betaproteobacteria</taxon>
        <taxon>Burkholderiales</taxon>
        <taxon>Oxalobacteraceae</taxon>
        <taxon>Noviherbaspirillum</taxon>
    </lineage>
</organism>
<accession>A0ABY1PYM0</accession>
<dbReference type="Pfam" id="PF03640">
    <property type="entry name" value="Lipoprotein_15"/>
    <property type="match status" value="2"/>
</dbReference>
<dbReference type="PANTHER" id="PTHR39335">
    <property type="entry name" value="BLL4220 PROTEIN"/>
    <property type="match status" value="1"/>
</dbReference>
<feature type="chain" id="PRO_5046603150" evidence="1">
    <location>
        <begin position="24"/>
        <end position="125"/>
    </location>
</feature>
<sequence>MKAVHLLASIIATLSFAAGSAVASDAALKQANGILVDHNGKTVYTFDKDVADSGKSVCNGPCATLWPPVAASAAQPSTPYSVVTRDDGSKQLAYKGKPLYLYTADQKAGDRTGDNFKDIWHVVKD</sequence>
<dbReference type="Proteomes" id="UP001158049">
    <property type="component" value="Unassembled WGS sequence"/>
</dbReference>
<name>A0ABY1PYM0_9BURK</name>
<keyword evidence="2" id="KW-0449">Lipoprotein</keyword>
<reference evidence="2 3" key="1">
    <citation type="submission" date="2017-05" db="EMBL/GenBank/DDBJ databases">
        <authorList>
            <person name="Varghese N."/>
            <person name="Submissions S."/>
        </authorList>
    </citation>
    <scope>NUCLEOTIDE SEQUENCE [LARGE SCALE GENOMIC DNA]</scope>
    <source>
        <strain evidence="2 3">DSM 26001</strain>
    </source>
</reference>
<keyword evidence="3" id="KW-1185">Reference proteome</keyword>